<feature type="domain" description="Peptidase S26" evidence="7">
    <location>
        <begin position="40"/>
        <end position="113"/>
    </location>
</feature>
<evidence type="ECO:0000256" key="1">
    <source>
        <dbReference type="ARBA" id="ARBA00004370"/>
    </source>
</evidence>
<gene>
    <name evidence="8" type="ORF">BBV17_08250</name>
</gene>
<dbReference type="PANTHER" id="PTHR10806">
    <property type="entry name" value="SIGNAL PEPTIDASE COMPLEX CATALYTIC SUBUNIT SEC11"/>
    <property type="match status" value="1"/>
</dbReference>
<evidence type="ECO:0000259" key="7">
    <source>
        <dbReference type="Pfam" id="PF10502"/>
    </source>
</evidence>
<dbReference type="Pfam" id="PF10502">
    <property type="entry name" value="Peptidase_S26"/>
    <property type="match status" value="1"/>
</dbReference>
<dbReference type="EMBL" id="MBRJ01000005">
    <property type="protein sequence ID" value="OHX50440.1"/>
    <property type="molecule type" value="Genomic_DNA"/>
</dbReference>
<feature type="transmembrane region" description="Helical" evidence="6">
    <location>
        <begin position="157"/>
        <end position="179"/>
    </location>
</feature>
<evidence type="ECO:0000256" key="6">
    <source>
        <dbReference type="SAM" id="Phobius"/>
    </source>
</evidence>
<keyword evidence="4 6" id="KW-0472">Membrane</keyword>
<comment type="subcellular location">
    <subcellularLocation>
        <location evidence="1">Membrane</location>
    </subcellularLocation>
</comment>
<sequence>MEFSWKTAKKIIGNLITAILFINLILMAVLVVSSKASGGEPQAFGYQLKTVLSGSMEPTFMTGSVIAVKPVDSSQSKGLKKGDIITFQAAEQKLITHRITGVKTSGEHVMYETKGDNNNAADMDPVLSENVRAVYSGFTIPYVGYFIDFAQSKEGGAILLIGPGVLLLAYSAFSIMQGLRELDSKNKKSDTNEKTA</sequence>
<evidence type="ECO:0000256" key="5">
    <source>
        <dbReference type="NCBIfam" id="TIGR02228"/>
    </source>
</evidence>
<evidence type="ECO:0000313" key="8">
    <source>
        <dbReference type="EMBL" id="OHX50440.1"/>
    </source>
</evidence>
<name>A0ABX3CYT8_9BACI</name>
<dbReference type="Proteomes" id="UP000180194">
    <property type="component" value="Unassembled WGS sequence"/>
</dbReference>
<evidence type="ECO:0000256" key="2">
    <source>
        <dbReference type="ARBA" id="ARBA00022692"/>
    </source>
</evidence>
<keyword evidence="9" id="KW-1185">Reference proteome</keyword>
<dbReference type="NCBIfam" id="NF046067">
    <property type="entry name" value="SigPepSipWBacil"/>
    <property type="match status" value="1"/>
</dbReference>
<evidence type="ECO:0000313" key="9">
    <source>
        <dbReference type="Proteomes" id="UP000180194"/>
    </source>
</evidence>
<dbReference type="InterPro" id="IPR019533">
    <property type="entry name" value="Peptidase_S26"/>
</dbReference>
<keyword evidence="2 6" id="KW-0812">Transmembrane</keyword>
<dbReference type="RefSeq" id="WP_071155858.1">
    <property type="nucleotide sequence ID" value="NZ_CP062790.1"/>
</dbReference>
<dbReference type="PRINTS" id="PR00728">
    <property type="entry name" value="SIGNALPTASE"/>
</dbReference>
<dbReference type="Gene3D" id="2.10.109.10">
    <property type="entry name" value="Umud Fragment, subunit A"/>
    <property type="match status" value="1"/>
</dbReference>
<feature type="transmembrane region" description="Helical" evidence="6">
    <location>
        <begin position="12"/>
        <end position="32"/>
    </location>
</feature>
<organism evidence="8 9">
    <name type="scientific">Cytobacillus oceanisediminis</name>
    <dbReference type="NCBI Taxonomy" id="665099"/>
    <lineage>
        <taxon>Bacteria</taxon>
        <taxon>Bacillati</taxon>
        <taxon>Bacillota</taxon>
        <taxon>Bacilli</taxon>
        <taxon>Bacillales</taxon>
        <taxon>Bacillaceae</taxon>
        <taxon>Cytobacillus</taxon>
    </lineage>
</organism>
<evidence type="ECO:0000256" key="4">
    <source>
        <dbReference type="ARBA" id="ARBA00023136"/>
    </source>
</evidence>
<dbReference type="EC" id="3.4.21.89" evidence="5"/>
<dbReference type="InterPro" id="IPR036286">
    <property type="entry name" value="LexA/Signal_pep-like_sf"/>
</dbReference>
<dbReference type="SUPFAM" id="SSF51306">
    <property type="entry name" value="LexA/Signal peptidase"/>
    <property type="match status" value="1"/>
</dbReference>
<keyword evidence="3 6" id="KW-1133">Transmembrane helix</keyword>
<dbReference type="PANTHER" id="PTHR10806:SF6">
    <property type="entry name" value="SIGNAL PEPTIDASE COMPLEX CATALYTIC SUBUNIT SEC11"/>
    <property type="match status" value="1"/>
</dbReference>
<comment type="caution">
    <text evidence="8">The sequence shown here is derived from an EMBL/GenBank/DDBJ whole genome shotgun (WGS) entry which is preliminary data.</text>
</comment>
<dbReference type="InterPro" id="IPR001733">
    <property type="entry name" value="Peptidase_S26B"/>
</dbReference>
<reference evidence="8 9" key="1">
    <citation type="submission" date="2016-07" db="EMBL/GenBank/DDBJ databases">
        <title>Bacillus oceanisediminis whole genome.</title>
        <authorList>
            <person name="Pal Y."/>
            <person name="Verma A."/>
            <person name="Mual P."/>
            <person name="Srinivasan K."/>
        </authorList>
    </citation>
    <scope>NUCLEOTIDE SEQUENCE [LARGE SCALE GENOMIC DNA]</scope>
    <source>
        <strain evidence="8 9">Bhandara28</strain>
    </source>
</reference>
<proteinExistence type="predicted"/>
<dbReference type="CDD" id="cd06530">
    <property type="entry name" value="S26_SPase_I"/>
    <property type="match status" value="1"/>
</dbReference>
<protein>
    <recommendedName>
        <fullName evidence="5">Signal peptidase I</fullName>
        <ecNumber evidence="5">3.4.21.89</ecNumber>
    </recommendedName>
</protein>
<accession>A0ABX3CYT8</accession>
<dbReference type="NCBIfam" id="TIGR02228">
    <property type="entry name" value="sigpep_I_arch"/>
    <property type="match status" value="1"/>
</dbReference>
<evidence type="ECO:0000256" key="3">
    <source>
        <dbReference type="ARBA" id="ARBA00022989"/>
    </source>
</evidence>